<dbReference type="PANTHER" id="PTHR45641">
    <property type="entry name" value="TETRATRICOPEPTIDE REPEAT PROTEIN (AFU_ORTHOLOGUE AFUA_6G03870)"/>
    <property type="match status" value="1"/>
</dbReference>
<keyword evidence="2" id="KW-0802">TPR repeat</keyword>
<feature type="coiled-coil region" evidence="3">
    <location>
        <begin position="787"/>
        <end position="844"/>
    </location>
</feature>
<accession>A0A5C5VBL2</accession>
<dbReference type="AlphaFoldDB" id="A0A5C5VBL2"/>
<dbReference type="Pfam" id="PF13424">
    <property type="entry name" value="TPR_12"/>
    <property type="match status" value="1"/>
</dbReference>
<dbReference type="Pfam" id="PF13374">
    <property type="entry name" value="TPR_10"/>
    <property type="match status" value="1"/>
</dbReference>
<dbReference type="SMART" id="SM00028">
    <property type="entry name" value="TPR"/>
    <property type="match status" value="6"/>
</dbReference>
<evidence type="ECO:0000256" key="1">
    <source>
        <dbReference type="ARBA" id="ARBA00022737"/>
    </source>
</evidence>
<name>A0A5C5VBL2_9BACT</name>
<keyword evidence="1" id="KW-0677">Repeat</keyword>
<dbReference type="Gene3D" id="1.25.40.10">
    <property type="entry name" value="Tetratricopeptide repeat domain"/>
    <property type="match status" value="3"/>
</dbReference>
<dbReference type="InterPro" id="IPR024983">
    <property type="entry name" value="CHAT_dom"/>
</dbReference>
<dbReference type="InterPro" id="IPR011990">
    <property type="entry name" value="TPR-like_helical_dom_sf"/>
</dbReference>
<dbReference type="SUPFAM" id="SSF48452">
    <property type="entry name" value="TPR-like"/>
    <property type="match status" value="3"/>
</dbReference>
<dbReference type="InterPro" id="IPR019734">
    <property type="entry name" value="TPR_rpt"/>
</dbReference>
<dbReference type="RefSeq" id="WP_146561464.1">
    <property type="nucleotide sequence ID" value="NZ_SIHJ01000001.1"/>
</dbReference>
<gene>
    <name evidence="5" type="ORF">KOR34_02480</name>
</gene>
<keyword evidence="6" id="KW-1185">Reference proteome</keyword>
<keyword evidence="3" id="KW-0175">Coiled coil</keyword>
<evidence type="ECO:0000259" key="4">
    <source>
        <dbReference type="Pfam" id="PF12770"/>
    </source>
</evidence>
<dbReference type="Proteomes" id="UP000316714">
    <property type="component" value="Unassembled WGS sequence"/>
</dbReference>
<evidence type="ECO:0000256" key="3">
    <source>
        <dbReference type="SAM" id="Coils"/>
    </source>
</evidence>
<evidence type="ECO:0000256" key="2">
    <source>
        <dbReference type="ARBA" id="ARBA00022803"/>
    </source>
</evidence>
<proteinExistence type="predicted"/>
<evidence type="ECO:0000313" key="6">
    <source>
        <dbReference type="Proteomes" id="UP000316714"/>
    </source>
</evidence>
<comment type="caution">
    <text evidence="5">The sequence shown here is derived from an EMBL/GenBank/DDBJ whole genome shotgun (WGS) entry which is preliminary data.</text>
</comment>
<reference evidence="5 6" key="1">
    <citation type="submission" date="2019-02" db="EMBL/GenBank/DDBJ databases">
        <title>Deep-cultivation of Planctomycetes and their phenomic and genomic characterization uncovers novel biology.</title>
        <authorList>
            <person name="Wiegand S."/>
            <person name="Jogler M."/>
            <person name="Boedeker C."/>
            <person name="Pinto D."/>
            <person name="Vollmers J."/>
            <person name="Rivas-Marin E."/>
            <person name="Kohn T."/>
            <person name="Peeters S.H."/>
            <person name="Heuer A."/>
            <person name="Rast P."/>
            <person name="Oberbeckmann S."/>
            <person name="Bunk B."/>
            <person name="Jeske O."/>
            <person name="Meyerdierks A."/>
            <person name="Storesund J.E."/>
            <person name="Kallscheuer N."/>
            <person name="Luecker S."/>
            <person name="Lage O.M."/>
            <person name="Pohl T."/>
            <person name="Merkel B.J."/>
            <person name="Hornburger P."/>
            <person name="Mueller R.-W."/>
            <person name="Bruemmer F."/>
            <person name="Labrenz M."/>
            <person name="Spormann A.M."/>
            <person name="Op Den Camp H."/>
            <person name="Overmann J."/>
            <person name="Amann R."/>
            <person name="Jetten M.S.M."/>
            <person name="Mascher T."/>
            <person name="Medema M.H."/>
            <person name="Devos D.P."/>
            <person name="Kaster A.-K."/>
            <person name="Ovreas L."/>
            <person name="Rohde M."/>
            <person name="Galperin M.Y."/>
            <person name="Jogler C."/>
        </authorList>
    </citation>
    <scope>NUCLEOTIDE SEQUENCE [LARGE SCALE GENOMIC DNA]</scope>
    <source>
        <strain evidence="5 6">KOR34</strain>
    </source>
</reference>
<evidence type="ECO:0000313" key="5">
    <source>
        <dbReference type="EMBL" id="TWT35357.1"/>
    </source>
</evidence>
<sequence length="1273" mass="139766">MLQLPGKQQLLAALVAIVATGTVPAFSEEVERFSAEPVQLEDRFEVDTREDYKIEGDAEWSRRKLSLSPNATVAVVKTIEDELLFELDLLPGEVRVGEASASRVTFVKSNGWQIIVLIGRAYHRGRLYRQVVVSQIEGSDQSAEAPVVGELRRLPAFRIPGEAESWSIQCRNGLIEVACNGHKLGSAHSGSGGAWVHAIALTQLGKESAVTRLRLSGRTVGYTPRQRELYNQTIALGRRAAEAAARGELEEATKLERRAMGMIQLSLGEADLGVAVAYRNMGGRLMEAGDYLGAKEAYKAAHAIYSQPLGAGHPDTLICEIHTAIATANMGYLEEGAADVRDALGRYFRVAGATSRSSTNLMSWLAGVAKRQAGKAAERGDYVAALNYWREVVDLEAKSRGADHLHTKRAQLEVDFFTRLLSEVGTQRDRMIEYVRTDTLVEELFAQGAMEDYYKAQAKLLQLSREVNGDRHPLTADALVARAIIHSNKGRFDLGLAMLREGAEIFREHFGEDSVIYLCNLGRIGSQLSMHGRYAEATPLLEQAIRSLAEHGFARSVEYAETKLELGRHLIRMGKNQEAAAHLVESLQTYRVIGEQTNGGVLIACERLADIHRSEHDLEAAERYLEHQRSIVLSLYGTDHEKYVSVLSSEAFHCYLRGQFDTALKKYEQAGRLAEKFFGKNSRSYEAVIDGMLRVNLWLRDMPAVVRHFEERLEWELHRRETLFSVYTEGEQLGRAQADLRSLDALLILALEGHLDPRRAYSHALAFKGAVAARQRGDRISAKDPESRRMREELQEIELRLSELDATGPELQEAEDRSALLRRLQELESNLASHNSAYHAAVQRTSVADLQAVLPDGTVLVDYFEYIKPNDYFDLLFGLRPKLGLVAFVLSNEGEVRLIDLKGLTEVADSMSAWRNAMALEPYVGLNEAGESSAQVTDQRGADVYRAIWHPLVEHVGDAKTVVISPSTNLSACPFPALPVDSRSAYLIETHAIATVASPRLIPELLADRPAKKDPRLVVVGDIDYGLAAAAPSDGGPPGSQLHFEKLIDAEEALRPIQRAFTKLYPTGESHRLTKSLASEGEIRRHAPGVDFLHLHTHGFCVLVDTGSGATPVVAEGPMTPSTVVLAGVALAHANDSEAAETQADNGILTTQEIQELDLGAADLVTLSACQTALGEIAPGEGMLGAQRALHIAGARSSLTSLWSVEDASTRLLMSEFYTRLWGDGVPKAEALQQAMINLLRGGAVGGDLVDERTNGRMPPALWAGFVLHGDWR</sequence>
<dbReference type="OrthoDB" id="220792at2"/>
<dbReference type="Pfam" id="PF12770">
    <property type="entry name" value="CHAT"/>
    <property type="match status" value="1"/>
</dbReference>
<dbReference type="EMBL" id="SIHJ01000001">
    <property type="protein sequence ID" value="TWT35357.1"/>
    <property type="molecule type" value="Genomic_DNA"/>
</dbReference>
<dbReference type="PANTHER" id="PTHR45641:SF19">
    <property type="entry name" value="NEPHROCYSTIN-3"/>
    <property type="match status" value="1"/>
</dbReference>
<protein>
    <submittedName>
        <fullName evidence="5">CHAT domain protein</fullName>
    </submittedName>
</protein>
<feature type="domain" description="CHAT" evidence="4">
    <location>
        <begin position="942"/>
        <end position="1271"/>
    </location>
</feature>
<organism evidence="5 6">
    <name type="scientific">Posidoniimonas corsicana</name>
    <dbReference type="NCBI Taxonomy" id="1938618"/>
    <lineage>
        <taxon>Bacteria</taxon>
        <taxon>Pseudomonadati</taxon>
        <taxon>Planctomycetota</taxon>
        <taxon>Planctomycetia</taxon>
        <taxon>Pirellulales</taxon>
        <taxon>Lacipirellulaceae</taxon>
        <taxon>Posidoniimonas</taxon>
    </lineage>
</organism>